<organism evidence="1 2">
    <name type="scientific">Desulfocucumis palustris</name>
    <dbReference type="NCBI Taxonomy" id="1898651"/>
    <lineage>
        <taxon>Bacteria</taxon>
        <taxon>Bacillati</taxon>
        <taxon>Bacillota</taxon>
        <taxon>Clostridia</taxon>
        <taxon>Eubacteriales</taxon>
        <taxon>Desulfocucumaceae</taxon>
        <taxon>Desulfocucumis</taxon>
    </lineage>
</organism>
<accession>A0A2L2XFI0</accession>
<dbReference type="EMBL" id="BFAV01000150">
    <property type="protein sequence ID" value="GBF34774.1"/>
    <property type="molecule type" value="Genomic_DNA"/>
</dbReference>
<evidence type="ECO:0000313" key="1">
    <source>
        <dbReference type="EMBL" id="GBF34774.1"/>
    </source>
</evidence>
<gene>
    <name evidence="1" type="ORF">DCCM_3894</name>
</gene>
<keyword evidence="2" id="KW-1185">Reference proteome</keyword>
<dbReference type="Proteomes" id="UP000239549">
    <property type="component" value="Unassembled WGS sequence"/>
</dbReference>
<name>A0A2L2XFI0_9FIRM</name>
<proteinExistence type="predicted"/>
<sequence length="69" mass="7832">MHFIKSPFEYLDIKKAINGYTSVYGLIKKSTFKYLSAYSLRKGEEGAKMPRHTGTAFLSALIDLKPVYP</sequence>
<reference evidence="2" key="1">
    <citation type="submission" date="2018-02" db="EMBL/GenBank/DDBJ databases">
        <title>Genome sequence of Desulfocucumis palustris strain NAW-5.</title>
        <authorList>
            <person name="Watanabe M."/>
            <person name="Kojima H."/>
            <person name="Fukui M."/>
        </authorList>
    </citation>
    <scope>NUCLEOTIDE SEQUENCE [LARGE SCALE GENOMIC DNA]</scope>
    <source>
        <strain evidence="2">NAW-5</strain>
    </source>
</reference>
<protein>
    <submittedName>
        <fullName evidence="1">Uncharacterized protein</fullName>
    </submittedName>
</protein>
<comment type="caution">
    <text evidence="1">The sequence shown here is derived from an EMBL/GenBank/DDBJ whole genome shotgun (WGS) entry which is preliminary data.</text>
</comment>
<dbReference type="AlphaFoldDB" id="A0A2L2XFI0"/>
<evidence type="ECO:0000313" key="2">
    <source>
        <dbReference type="Proteomes" id="UP000239549"/>
    </source>
</evidence>